<dbReference type="GO" id="GO:0008690">
    <property type="term" value="F:3-deoxy-manno-octulosonate cytidylyltransferase activity"/>
    <property type="evidence" value="ECO:0007669"/>
    <property type="project" value="UniProtKB-EC"/>
</dbReference>
<keyword evidence="1 4" id="KW-0808">Transferase</keyword>
<comment type="caution">
    <text evidence="5">The sequence shown here is derived from an EMBL/GenBank/DDBJ whole genome shotgun (WGS) entry which is preliminary data.</text>
</comment>
<sequence>MSFTVLIPARLASSRLPNKPLADLGGVPMVVRVAQRVCEGVPPGTRVVVAGDSDSILQACQAHGIDAVLTREDHPSGSDRLAEACDLLGLPDDGIVVNVQGDEPLLDPELVTAVAALLQATPQASMGTAAHAITEVADFTNPNVVKVVLDAAKLALYFSRAPIAWWRDGFAQGIQSLPPLAPLRHIGIYSYRVGFLRQFPLLPQAPIEVTEALEQLRALWHGHRIAVHVSDAAPGPGVDTPEDLARVRAILQGQQAPL</sequence>
<evidence type="ECO:0000313" key="5">
    <source>
        <dbReference type="EMBL" id="MDR7304971.1"/>
    </source>
</evidence>
<comment type="subcellular location">
    <subcellularLocation>
        <location evidence="4">Cytoplasm</location>
    </subcellularLocation>
</comment>
<evidence type="ECO:0000256" key="2">
    <source>
        <dbReference type="ARBA" id="ARBA00022695"/>
    </source>
</evidence>
<keyword evidence="4" id="KW-0963">Cytoplasm</keyword>
<dbReference type="SUPFAM" id="SSF53448">
    <property type="entry name" value="Nucleotide-diphospho-sugar transferases"/>
    <property type="match status" value="1"/>
</dbReference>
<name>A0ABU1ZHF5_9BURK</name>
<keyword evidence="3 4" id="KW-0448">Lipopolysaccharide biosynthesis</keyword>
<evidence type="ECO:0000256" key="1">
    <source>
        <dbReference type="ARBA" id="ARBA00022679"/>
    </source>
</evidence>
<protein>
    <recommendedName>
        <fullName evidence="4">3-deoxy-manno-octulosonate cytidylyltransferase</fullName>
        <ecNumber evidence="4">2.7.7.38</ecNumber>
    </recommendedName>
    <alternativeName>
        <fullName evidence="4">CMP-2-keto-3-deoxyoctulosonic acid synthase</fullName>
        <shortName evidence="4">CKS</shortName>
        <shortName evidence="4">CMP-KDO synthase</shortName>
    </alternativeName>
</protein>
<evidence type="ECO:0000256" key="4">
    <source>
        <dbReference type="HAMAP-Rule" id="MF_00057"/>
    </source>
</evidence>
<dbReference type="PANTHER" id="PTHR42866:SF2">
    <property type="entry name" value="3-DEOXY-MANNO-OCTULOSONATE CYTIDYLYLTRANSFERASE, MITOCHONDRIAL"/>
    <property type="match status" value="1"/>
</dbReference>
<dbReference type="InterPro" id="IPR003329">
    <property type="entry name" value="Cytidylyl_trans"/>
</dbReference>
<comment type="catalytic activity">
    <reaction evidence="4">
        <text>3-deoxy-alpha-D-manno-oct-2-ulosonate + CTP = CMP-3-deoxy-beta-D-manno-octulosonate + diphosphate</text>
        <dbReference type="Rhea" id="RHEA:23448"/>
        <dbReference type="ChEBI" id="CHEBI:33019"/>
        <dbReference type="ChEBI" id="CHEBI:37563"/>
        <dbReference type="ChEBI" id="CHEBI:85986"/>
        <dbReference type="ChEBI" id="CHEBI:85987"/>
        <dbReference type="EC" id="2.7.7.38"/>
    </reaction>
</comment>
<dbReference type="Gene3D" id="3.90.550.10">
    <property type="entry name" value="Spore Coat Polysaccharide Biosynthesis Protein SpsA, Chain A"/>
    <property type="match status" value="1"/>
</dbReference>
<comment type="function">
    <text evidence="4">Activates KDO (a required 8-carbon sugar) for incorporation into bacterial lipopolysaccharide in Gram-negative bacteria.</text>
</comment>
<evidence type="ECO:0000313" key="6">
    <source>
        <dbReference type="Proteomes" id="UP001268089"/>
    </source>
</evidence>
<organism evidence="5 6">
    <name type="scientific">Rhodoferax saidenbachensis</name>
    <dbReference type="NCBI Taxonomy" id="1484693"/>
    <lineage>
        <taxon>Bacteria</taxon>
        <taxon>Pseudomonadati</taxon>
        <taxon>Pseudomonadota</taxon>
        <taxon>Betaproteobacteria</taxon>
        <taxon>Burkholderiales</taxon>
        <taxon>Comamonadaceae</taxon>
        <taxon>Rhodoferax</taxon>
    </lineage>
</organism>
<dbReference type="EMBL" id="JAVDXO010000001">
    <property type="protein sequence ID" value="MDR7304971.1"/>
    <property type="molecule type" value="Genomic_DNA"/>
</dbReference>
<reference evidence="5 6" key="1">
    <citation type="submission" date="2023-07" db="EMBL/GenBank/DDBJ databases">
        <title>Sorghum-associated microbial communities from plants grown in Nebraska, USA.</title>
        <authorList>
            <person name="Schachtman D."/>
        </authorList>
    </citation>
    <scope>NUCLEOTIDE SEQUENCE [LARGE SCALE GENOMIC DNA]</scope>
    <source>
        <strain evidence="5 6">BE308</strain>
    </source>
</reference>
<keyword evidence="2 4" id="KW-0548">Nucleotidyltransferase</keyword>
<dbReference type="InterPro" id="IPR029044">
    <property type="entry name" value="Nucleotide-diphossugar_trans"/>
</dbReference>
<gene>
    <name evidence="4" type="primary">kdsB</name>
    <name evidence="5" type="ORF">J2X15_000237</name>
</gene>
<dbReference type="NCBIfam" id="TIGR00466">
    <property type="entry name" value="kdsB"/>
    <property type="match status" value="1"/>
</dbReference>
<dbReference type="HAMAP" id="MF_00057">
    <property type="entry name" value="KdsB"/>
    <property type="match status" value="1"/>
</dbReference>
<keyword evidence="6" id="KW-1185">Reference proteome</keyword>
<dbReference type="NCBIfam" id="NF003952">
    <property type="entry name" value="PRK05450.1-5"/>
    <property type="match status" value="1"/>
</dbReference>
<proteinExistence type="inferred from homology"/>
<accession>A0ABU1ZHF5</accession>
<dbReference type="Proteomes" id="UP001268089">
    <property type="component" value="Unassembled WGS sequence"/>
</dbReference>
<evidence type="ECO:0000256" key="3">
    <source>
        <dbReference type="ARBA" id="ARBA00022985"/>
    </source>
</evidence>
<dbReference type="InterPro" id="IPR004528">
    <property type="entry name" value="KdsB"/>
</dbReference>
<comment type="pathway">
    <text evidence="4">Nucleotide-sugar biosynthesis; CMP-3-deoxy-D-manno-octulosonate biosynthesis; CMP-3-deoxy-D-manno-octulosonate from 3-deoxy-D-manno-octulosonate and CTP: step 1/1.</text>
</comment>
<dbReference type="PANTHER" id="PTHR42866">
    <property type="entry name" value="3-DEOXY-MANNO-OCTULOSONATE CYTIDYLYLTRANSFERASE"/>
    <property type="match status" value="1"/>
</dbReference>
<dbReference type="RefSeq" id="WP_310338629.1">
    <property type="nucleotide sequence ID" value="NZ_JAVDXO010000001.1"/>
</dbReference>
<comment type="similarity">
    <text evidence="4">Belongs to the KdsB family.</text>
</comment>
<dbReference type="EC" id="2.7.7.38" evidence="4"/>
<dbReference type="Pfam" id="PF02348">
    <property type="entry name" value="CTP_transf_3"/>
    <property type="match status" value="1"/>
</dbReference>
<dbReference type="CDD" id="cd02517">
    <property type="entry name" value="CMP-KDO-Synthetase"/>
    <property type="match status" value="1"/>
</dbReference>